<keyword evidence="2" id="KW-1185">Reference proteome</keyword>
<evidence type="ECO:0000313" key="2">
    <source>
        <dbReference type="Proteomes" id="UP000824533"/>
    </source>
</evidence>
<reference evidence="1 2" key="1">
    <citation type="journal article" date="2021" name="Front. Genet.">
        <title>Chromosome-Level Genome Assembly Reveals Significant Gene Expansion in the Toll and IMD Signaling Pathways of Dendrolimus kikuchii.</title>
        <authorList>
            <person name="Zhou J."/>
            <person name="Wu P."/>
            <person name="Xiong Z."/>
            <person name="Liu N."/>
            <person name="Zhao N."/>
            <person name="Ji M."/>
            <person name="Qiu Y."/>
            <person name="Yang B."/>
        </authorList>
    </citation>
    <scope>NUCLEOTIDE SEQUENCE [LARGE SCALE GENOMIC DNA]</scope>
    <source>
        <strain evidence="1">Ann1</strain>
    </source>
</reference>
<organism evidence="1 2">
    <name type="scientific">Dendrolimus kikuchii</name>
    <dbReference type="NCBI Taxonomy" id="765133"/>
    <lineage>
        <taxon>Eukaryota</taxon>
        <taxon>Metazoa</taxon>
        <taxon>Ecdysozoa</taxon>
        <taxon>Arthropoda</taxon>
        <taxon>Hexapoda</taxon>
        <taxon>Insecta</taxon>
        <taxon>Pterygota</taxon>
        <taxon>Neoptera</taxon>
        <taxon>Endopterygota</taxon>
        <taxon>Lepidoptera</taxon>
        <taxon>Glossata</taxon>
        <taxon>Ditrysia</taxon>
        <taxon>Bombycoidea</taxon>
        <taxon>Lasiocampidae</taxon>
        <taxon>Dendrolimus</taxon>
    </lineage>
</organism>
<evidence type="ECO:0000313" key="1">
    <source>
        <dbReference type="EMBL" id="KAJ0174680.1"/>
    </source>
</evidence>
<name>A0ACC1CTC5_9NEOP</name>
<protein>
    <submittedName>
        <fullName evidence="1">Uncharacterized protein</fullName>
    </submittedName>
</protein>
<comment type="caution">
    <text evidence="1">The sequence shown here is derived from an EMBL/GenBank/DDBJ whole genome shotgun (WGS) entry which is preliminary data.</text>
</comment>
<accession>A0ACC1CTC5</accession>
<sequence length="622" mass="73632">MYRFRVLVMNFNLKEILLYCLYFQHNKHLQIFLKHIKDGNTAKDKTFTIYNDKLRETAISLFRLLKSLNKGDRIQVQKWAQENINSGIYNYANHIHILFGNEYNTEYFKENPEFIRHPNFFITTDVFTKFVTLKYYILLNFCVTDPAIELHTLKNYAVINSNYSNWDANSGDTTGIEYFTEDVSLNSYYYGISLAYPFWMTDEELREVNPRHNEQFYFLHKQLVSRFILELHSKELCDSIYEYPYNPNLINDNGIEFPIRPGFNINATEKNLNITPVDTAIRECISRGFLLLENGTRVNLTENNNIDLLVSMIRNKLDGFEMANKLRTYIGSGSLPRPYDIPSVLHYPQTTLRDPGAFMMFFMGLDYIFDYLETLEPYDLKHLNTEEYKITNFSHTRIETFFENYIFDINTGLAENPVFLRLIPDLKGAVKQRRLNVNAFTFNLKVHSRVDKNVTVRYFLGPDSSNIVECCGNYYRFFQLEQRREHLVPGENLLKWDSRYCFSCSNDEYFNLKKTNNKKNEYSMFDFPRRLLMPRGHKKGIVYALFVIVTEDDTYDVPKNNYNEQVFKVQNSRPLGFPFHKPLKNCIEQGNNFGFFDIIIYHTSEEKKKVTSFWDKLTSLFG</sequence>
<dbReference type="EMBL" id="CM034403">
    <property type="protein sequence ID" value="KAJ0174680.1"/>
    <property type="molecule type" value="Genomic_DNA"/>
</dbReference>
<proteinExistence type="predicted"/>
<gene>
    <name evidence="1" type="ORF">K1T71_009788</name>
</gene>
<dbReference type="Proteomes" id="UP000824533">
    <property type="component" value="Linkage Group LG17"/>
</dbReference>